<keyword evidence="2" id="KW-1003">Cell membrane</keyword>
<dbReference type="eggNOG" id="COG0577">
    <property type="taxonomic scope" value="Bacteria"/>
</dbReference>
<feature type="transmembrane region" description="Helical" evidence="7">
    <location>
        <begin position="287"/>
        <end position="312"/>
    </location>
</feature>
<evidence type="ECO:0000256" key="1">
    <source>
        <dbReference type="ARBA" id="ARBA00004651"/>
    </source>
</evidence>
<evidence type="ECO:0000256" key="5">
    <source>
        <dbReference type="ARBA" id="ARBA00023136"/>
    </source>
</evidence>
<evidence type="ECO:0000256" key="6">
    <source>
        <dbReference type="ARBA" id="ARBA00038076"/>
    </source>
</evidence>
<keyword evidence="5 7" id="KW-0472">Membrane</keyword>
<name>A0A1P8KC41_9BURK</name>
<evidence type="ECO:0000313" key="11">
    <source>
        <dbReference type="Proteomes" id="UP000186110"/>
    </source>
</evidence>
<dbReference type="AlphaFoldDB" id="A0A1P8KC41"/>
<evidence type="ECO:0000259" key="9">
    <source>
        <dbReference type="Pfam" id="PF12704"/>
    </source>
</evidence>
<dbReference type="InterPro" id="IPR050250">
    <property type="entry name" value="Macrolide_Exporter_MacB"/>
</dbReference>
<feature type="transmembrane region" description="Helical" evidence="7">
    <location>
        <begin position="25"/>
        <end position="45"/>
    </location>
</feature>
<evidence type="ECO:0000256" key="3">
    <source>
        <dbReference type="ARBA" id="ARBA00022692"/>
    </source>
</evidence>
<feature type="domain" description="MacB-like periplasmic core" evidence="9">
    <location>
        <begin position="21"/>
        <end position="250"/>
    </location>
</feature>
<evidence type="ECO:0000256" key="4">
    <source>
        <dbReference type="ARBA" id="ARBA00022989"/>
    </source>
</evidence>
<evidence type="ECO:0000259" key="8">
    <source>
        <dbReference type="Pfam" id="PF02687"/>
    </source>
</evidence>
<gene>
    <name evidence="10" type="ORF">RS694_14255</name>
</gene>
<organism evidence="10 11">
    <name type="scientific">Rhodoferax saidenbachensis</name>
    <dbReference type="NCBI Taxonomy" id="1484693"/>
    <lineage>
        <taxon>Bacteria</taxon>
        <taxon>Pseudomonadati</taxon>
        <taxon>Pseudomonadota</taxon>
        <taxon>Betaproteobacteria</taxon>
        <taxon>Burkholderiales</taxon>
        <taxon>Comamonadaceae</taxon>
        <taxon>Rhodoferax</taxon>
    </lineage>
</organism>
<feature type="transmembrane region" description="Helical" evidence="7">
    <location>
        <begin position="374"/>
        <end position="394"/>
    </location>
</feature>
<evidence type="ECO:0000256" key="2">
    <source>
        <dbReference type="ARBA" id="ARBA00022475"/>
    </source>
</evidence>
<feature type="domain" description="ABC3 transporter permease C-terminal" evidence="8">
    <location>
        <begin position="291"/>
        <end position="402"/>
    </location>
</feature>
<keyword evidence="3 7" id="KW-0812">Transmembrane</keyword>
<comment type="similarity">
    <text evidence="6">Belongs to the ABC-4 integral membrane protein family.</text>
</comment>
<protein>
    <submittedName>
        <fullName evidence="10">Multidrug ABC transporter substrate-binding protein</fullName>
    </submittedName>
</protein>
<dbReference type="InterPro" id="IPR025857">
    <property type="entry name" value="MacB_PCD"/>
</dbReference>
<reference evidence="10 11" key="1">
    <citation type="submission" date="2017-01" db="EMBL/GenBank/DDBJ databases">
        <authorList>
            <person name="Mah S.A."/>
            <person name="Swanson W.J."/>
            <person name="Moy G.W."/>
            <person name="Vacquier V.D."/>
        </authorList>
    </citation>
    <scope>NUCLEOTIDE SEQUENCE [LARGE SCALE GENOMIC DNA]</scope>
    <source>
        <strain evidence="10 11">DSM 22694</strain>
    </source>
</reference>
<feature type="transmembrane region" description="Helical" evidence="7">
    <location>
        <begin position="332"/>
        <end position="362"/>
    </location>
</feature>
<dbReference type="PANTHER" id="PTHR30572">
    <property type="entry name" value="MEMBRANE COMPONENT OF TRANSPORTER-RELATED"/>
    <property type="match status" value="1"/>
</dbReference>
<comment type="subcellular location">
    <subcellularLocation>
        <location evidence="1">Cell membrane</location>
        <topology evidence="1">Multi-pass membrane protein</topology>
    </subcellularLocation>
</comment>
<dbReference type="EMBL" id="CP019239">
    <property type="protein sequence ID" value="APW43580.1"/>
    <property type="molecule type" value="Genomic_DNA"/>
</dbReference>
<dbReference type="GO" id="GO:0005886">
    <property type="term" value="C:plasma membrane"/>
    <property type="evidence" value="ECO:0007669"/>
    <property type="project" value="UniProtKB-SubCell"/>
</dbReference>
<accession>A0A1P8KC41</accession>
<sequence>MNLWAAFRSALRALAANALRSVLTMLGIIIGVGAVITMIAVGQGATARVQDQMKGLGSNIMLVIPGGVSQAGVRLGAQTRQRLTEEDGQAIAFEIPEVQVAAPTSRTSGQLVFGNANWGTSIIGVSNDYLEARDWPLASGRLFDTSELAGSAKVAWIGATVARELFGEQDPVDQIIRVRNIPMTVIGVLAPKGQNSMGQDQDDTIMIPLSTLRNRVWGGDASSKLKRVGAISVKVREGQDMKAVEESIKDLLRQRFKVPPGGDDPFQVRNLTEILQAQEESSRVMTLLLAAVAGISLIIGGIGIMNIMLVSVTERTREIGLRMAVGARGRDILSQFLIEAVTLSLIGGAVGIALGLGATWGVGRFAGWQVSTSAGAILLAVGFSGFVGIFFGYYPARRASKLLPIQALRYE</sequence>
<keyword evidence="11" id="KW-1185">Reference proteome</keyword>
<evidence type="ECO:0000313" key="10">
    <source>
        <dbReference type="EMBL" id="APW43580.1"/>
    </source>
</evidence>
<evidence type="ECO:0000256" key="7">
    <source>
        <dbReference type="SAM" id="Phobius"/>
    </source>
</evidence>
<proteinExistence type="inferred from homology"/>
<dbReference type="PANTHER" id="PTHR30572:SF4">
    <property type="entry name" value="ABC TRANSPORTER PERMEASE YTRF"/>
    <property type="match status" value="1"/>
</dbReference>
<keyword evidence="4 7" id="KW-1133">Transmembrane helix</keyword>
<dbReference type="GO" id="GO:0022857">
    <property type="term" value="F:transmembrane transporter activity"/>
    <property type="evidence" value="ECO:0007669"/>
    <property type="project" value="TreeGrafter"/>
</dbReference>
<dbReference type="Pfam" id="PF02687">
    <property type="entry name" value="FtsX"/>
    <property type="match status" value="1"/>
</dbReference>
<dbReference type="KEGG" id="rsb:RS694_14255"/>
<dbReference type="STRING" id="1484693.RS694_14255"/>
<dbReference type="InterPro" id="IPR003838">
    <property type="entry name" value="ABC3_permease_C"/>
</dbReference>
<dbReference type="Proteomes" id="UP000186110">
    <property type="component" value="Chromosome"/>
</dbReference>
<dbReference type="RefSeq" id="WP_029709763.1">
    <property type="nucleotide sequence ID" value="NZ_CP019239.1"/>
</dbReference>
<dbReference type="Pfam" id="PF12704">
    <property type="entry name" value="MacB_PCD"/>
    <property type="match status" value="1"/>
</dbReference>